<accession>A0A9P8WHV4</accession>
<dbReference type="Pfam" id="PF12224">
    <property type="entry name" value="Amidoligase_2"/>
    <property type="match status" value="1"/>
</dbReference>
<dbReference type="AlphaFoldDB" id="A0A9P8WHV4"/>
<dbReference type="EMBL" id="JAGPYM010000002">
    <property type="protein sequence ID" value="KAH6898284.1"/>
    <property type="molecule type" value="Genomic_DNA"/>
</dbReference>
<organism evidence="2 3">
    <name type="scientific">Thelonectria olida</name>
    <dbReference type="NCBI Taxonomy" id="1576542"/>
    <lineage>
        <taxon>Eukaryota</taxon>
        <taxon>Fungi</taxon>
        <taxon>Dikarya</taxon>
        <taxon>Ascomycota</taxon>
        <taxon>Pezizomycotina</taxon>
        <taxon>Sordariomycetes</taxon>
        <taxon>Hypocreomycetidae</taxon>
        <taxon>Hypocreales</taxon>
        <taxon>Nectriaceae</taxon>
        <taxon>Thelonectria</taxon>
    </lineage>
</organism>
<dbReference type="Proteomes" id="UP000777438">
    <property type="component" value="Unassembled WGS sequence"/>
</dbReference>
<dbReference type="OrthoDB" id="412402at2759"/>
<name>A0A9P8WHV4_9HYPO</name>
<dbReference type="PANTHER" id="PTHR36847">
    <property type="entry name" value="AMIDOLIGASE ENZYME"/>
    <property type="match status" value="1"/>
</dbReference>
<sequence length="1105" mass="124664">MASVNQIPRTVKFRVELQALVATTGSYPEAFLNHAAQPIESPPPGFTYIPEGFLSAKDDVFSGQRAGWVLQRIAIALAAKGLTTNWALSDGSVLTDYIQDENTWDSQKEWMKPVEGPLFNTSHAWFISYAPKIDEPVEHDAAKWVAVTIRSPMYATGVPCLQTPFQGLADVLRILTEDFVTVPINATRLRVMVSPTEDNLTLDGLKVIASLLWAADPALTQLHPKHCGPGSFESVGLQFTNLARNQECINVPFLMTSADKVEDPWNNHLSPNRPLLSILPHPGQLRDAKFSHGIAKIQRVDEFSELVKLLDLAPQRSGSRYPSLKPAYDFQEADGGLHSTIKFNQHCGTLDFDAITHWASICANIVSFGVDSPEEELVQCESLAELIQDKDSISGFLAILGLDMTTRGYYRTKGPAIELPDYQQWPELQPAVPSYTPGAKATVGEALLPFARWNYDKALKDRAAKLITWNRSPKAAYTMGVEMELLLPLWNSDAPDPNPEDSRQCIEWIDADDEHRELCKRMLQDGHFAACPDPDEPYVDEWKVVREMAKAVELSVDPSFDLAYQTWRILQDHSINTCCEWRGYERVRGVEIVSPILRDRPECWESLLSAITGLRSRVRLAVDNSCGFHVSVGKGSEMIPHHLLRKLVCLMYCADPIIFSLCHPFRRNGSYFATSLRLKEIEARILGPSAEDPCFPGFGWTEEMENEVFEERADFFTHFDVNNLQERRKAVLKRLWEMPSDRLQESIEWMGNRSCLSLRRAKSTQYDGYHLGSVEFRYLEGTLDPQLILRFSQLMVSLFEFADNAKPEAFAKLTSQLLLCDNWRDYDVNVLQGALEQLDLSDDFEYWQGQVVRNREIESDPTTRDRSVDVDPDSWVIMDPLESDEVESLRRDVCQRRQDLGKPDECTDNASTEELTAEIFNCLYYIYDYILPSDMKTREKLDLLYDVANELPAPQQDRIYEGVASLILNLCEVISEDGIEAETAGIVAIDKSAPDEERDTKLLEDPKLKQFWLTLTAGLDGLLALATPSPDESSDYQVEELGSEMEESGQEERHQLPPQLPPQYAPQSSDSDDDHSKDEPVQDPSCACVPSLEGALLKVARFLTL</sequence>
<protein>
    <submittedName>
        <fullName evidence="2">Uncharacterized protein</fullName>
    </submittedName>
</protein>
<feature type="region of interest" description="Disordered" evidence="1">
    <location>
        <begin position="1026"/>
        <end position="1088"/>
    </location>
</feature>
<feature type="compositionally biased region" description="Acidic residues" evidence="1">
    <location>
        <begin position="1032"/>
        <end position="1049"/>
    </location>
</feature>
<evidence type="ECO:0000256" key="1">
    <source>
        <dbReference type="SAM" id="MobiDB-lite"/>
    </source>
</evidence>
<comment type="caution">
    <text evidence="2">The sequence shown here is derived from an EMBL/GenBank/DDBJ whole genome shotgun (WGS) entry which is preliminary data.</text>
</comment>
<gene>
    <name evidence="2" type="ORF">B0T10DRAFT_472201</name>
</gene>
<dbReference type="PANTHER" id="PTHR36847:SF1">
    <property type="entry name" value="AMIDOLIGASE ENZYME"/>
    <property type="match status" value="1"/>
</dbReference>
<evidence type="ECO:0000313" key="3">
    <source>
        <dbReference type="Proteomes" id="UP000777438"/>
    </source>
</evidence>
<proteinExistence type="predicted"/>
<reference evidence="2 3" key="1">
    <citation type="journal article" date="2021" name="Nat. Commun.">
        <title>Genetic determinants of endophytism in the Arabidopsis root mycobiome.</title>
        <authorList>
            <person name="Mesny F."/>
            <person name="Miyauchi S."/>
            <person name="Thiergart T."/>
            <person name="Pickel B."/>
            <person name="Atanasova L."/>
            <person name="Karlsson M."/>
            <person name="Huettel B."/>
            <person name="Barry K.W."/>
            <person name="Haridas S."/>
            <person name="Chen C."/>
            <person name="Bauer D."/>
            <person name="Andreopoulos W."/>
            <person name="Pangilinan J."/>
            <person name="LaButti K."/>
            <person name="Riley R."/>
            <person name="Lipzen A."/>
            <person name="Clum A."/>
            <person name="Drula E."/>
            <person name="Henrissat B."/>
            <person name="Kohler A."/>
            <person name="Grigoriev I.V."/>
            <person name="Martin F.M."/>
            <person name="Hacquard S."/>
        </authorList>
    </citation>
    <scope>NUCLEOTIDE SEQUENCE [LARGE SCALE GENOMIC DNA]</scope>
    <source>
        <strain evidence="2 3">MPI-CAGE-CH-0241</strain>
    </source>
</reference>
<evidence type="ECO:0000313" key="2">
    <source>
        <dbReference type="EMBL" id="KAH6898284.1"/>
    </source>
</evidence>
<dbReference type="InterPro" id="IPR022025">
    <property type="entry name" value="Amidoligase_2"/>
</dbReference>
<keyword evidence="3" id="KW-1185">Reference proteome</keyword>